<evidence type="ECO:0000313" key="2">
    <source>
        <dbReference type="Proteomes" id="UP000192505"/>
    </source>
</evidence>
<proteinExistence type="predicted"/>
<dbReference type="EMBL" id="MTEI01000001">
    <property type="protein sequence ID" value="OQW89703.1"/>
    <property type="molecule type" value="Genomic_DNA"/>
</dbReference>
<name>A0A1W9KY86_9BURK</name>
<accession>A0A1W9KY86</accession>
<sequence length="109" mass="11783">MVSGAQLAHLYVFDGTQGLLRPIEPIDHAFQRIRDGWEWFQVFLDTDTPPPLTDADTVMREDADWVAAAGAFAQAKQAADLADAAVTQAREALLALARHPKEQGAGVAV</sequence>
<evidence type="ECO:0000313" key="1">
    <source>
        <dbReference type="EMBL" id="OQW89703.1"/>
    </source>
</evidence>
<gene>
    <name evidence="1" type="ORF">BWK72_00115</name>
</gene>
<protein>
    <submittedName>
        <fullName evidence="1">Uncharacterized protein</fullName>
    </submittedName>
</protein>
<reference evidence="1 2" key="1">
    <citation type="submission" date="2017-01" db="EMBL/GenBank/DDBJ databases">
        <title>Novel large sulfur bacteria in the metagenomes of groundwater-fed chemosynthetic microbial mats in the Lake Huron basin.</title>
        <authorList>
            <person name="Sharrar A.M."/>
            <person name="Flood B.E."/>
            <person name="Bailey J.V."/>
            <person name="Jones D.S."/>
            <person name="Biddanda B."/>
            <person name="Ruberg S.A."/>
            <person name="Marcus D.N."/>
            <person name="Dick G.J."/>
        </authorList>
    </citation>
    <scope>NUCLEOTIDE SEQUENCE [LARGE SCALE GENOMIC DNA]</scope>
    <source>
        <strain evidence="1">A7</strain>
    </source>
</reference>
<comment type="caution">
    <text evidence="1">The sequence shown here is derived from an EMBL/GenBank/DDBJ whole genome shotgun (WGS) entry which is preliminary data.</text>
</comment>
<organism evidence="1 2">
    <name type="scientific">Rhodoferax ferrireducens</name>
    <dbReference type="NCBI Taxonomy" id="192843"/>
    <lineage>
        <taxon>Bacteria</taxon>
        <taxon>Pseudomonadati</taxon>
        <taxon>Pseudomonadota</taxon>
        <taxon>Betaproteobacteria</taxon>
        <taxon>Burkholderiales</taxon>
        <taxon>Comamonadaceae</taxon>
        <taxon>Rhodoferax</taxon>
    </lineage>
</organism>
<dbReference type="AlphaFoldDB" id="A0A1W9KY86"/>
<dbReference type="Proteomes" id="UP000192505">
    <property type="component" value="Unassembled WGS sequence"/>
</dbReference>